<dbReference type="GO" id="GO:0005886">
    <property type="term" value="C:plasma membrane"/>
    <property type="evidence" value="ECO:0007669"/>
    <property type="project" value="TreeGrafter"/>
</dbReference>
<sequence>MSFGLDHAALVIGVLVIMPVEAYVTSTGTSYDDCTSFTGIGADIGGQDPSNTAHYDQPPDQNTAYSFLAETPNYMFKCCGLITSWKLMGDLSGTIQLHVWRRTSNTEYKLIGENYCNYATPGTMKTCTIHADDQILVQKGDFIGWHHQGYESIRYATRHFNDTTLQNMFKRINIGDVYPGDVIDWSETDAYHDREYAILAHYIPSDAPDVHATSIVVPDYLASGTTIGRISFSDPNYMDNRTLTVVATQTSPFYQTDLPSSVTGSGSGYVTAINQFEARDGNLKYYAYDLCYKTSTTPVSHSITVTSTTLKIDNLDATYILNETHTGQKLLHTIRCTDPVDQFYCESDTWGIKWPFMLLALSTTSYGVYVNEYPGFEYTTKDQYTLKVKCKPIDSTKSGEEQSGQILVRLRENQGPSIDNLDGHAIVDGTTAQKGDIVYNVIASDPENDIITFSPAQPCDPTGTFYMTKNGNVVLGKFLTISTTFRFNCSITATDTEGNTDTKSLHISIANVNGAVTIANPVPGFELLEGMPLGTLLWTFQYRDVDSDKKTWSISYSDPEASRYFSLDPDAGKLWLAHSLMNFETISPSSLTTYTLTVTVGDVKSTATTTLTITPLNANEPPWFKEDYYAVEILETDLIVVLGSFFSTKFVDEDKSSTLNTYEVHEYYLDCDSATNTQRFKIDTTSGGIVCDGPYDLDVAGTPDEVTCTVTVKDKYGLSDSTLLYIHVNNVNEYAPKFTQSNYSFYLATNSLVGTYLDTVSAVDFDSSDDDDNRIMFSIEQSTVLAVNHDGSVYLISSLASQSMGGVLGPAYIVAKDKNGGPTARNSSTEIWIYISGSTTTSTTTTDRNLDFGEDKYNSFWLIPLGAGMVMILIAVSLVCARICHLSRIGPTCYAFCMRGPCCQPKPPKPRGFGDKGYDLASFGHRHVYGDEDGAIDGWEPRKKTVGNKRSKVGMMSDPMAHLHDNQEGLPPRKPNSEMFRVNKGYLDPYSNTRNPKSTMVKGSKPLI</sequence>
<feature type="region of interest" description="Disordered" evidence="6">
    <location>
        <begin position="986"/>
        <end position="1008"/>
    </location>
</feature>
<feature type="domain" description="Cadherin" evidence="9">
    <location>
        <begin position="651"/>
        <end position="738"/>
    </location>
</feature>
<evidence type="ECO:0000256" key="2">
    <source>
        <dbReference type="ARBA" id="ARBA00022692"/>
    </source>
</evidence>
<accession>A0A9D4EY11</accession>
<evidence type="ECO:0000256" key="7">
    <source>
        <dbReference type="SAM" id="Phobius"/>
    </source>
</evidence>
<evidence type="ECO:0000259" key="9">
    <source>
        <dbReference type="PROSITE" id="PS50268"/>
    </source>
</evidence>
<feature type="signal peptide" evidence="8">
    <location>
        <begin position="1"/>
        <end position="22"/>
    </location>
</feature>
<organism evidence="10 11">
    <name type="scientific">Dreissena polymorpha</name>
    <name type="common">Zebra mussel</name>
    <name type="synonym">Mytilus polymorpha</name>
    <dbReference type="NCBI Taxonomy" id="45954"/>
    <lineage>
        <taxon>Eukaryota</taxon>
        <taxon>Metazoa</taxon>
        <taxon>Spiralia</taxon>
        <taxon>Lophotrochozoa</taxon>
        <taxon>Mollusca</taxon>
        <taxon>Bivalvia</taxon>
        <taxon>Autobranchia</taxon>
        <taxon>Heteroconchia</taxon>
        <taxon>Euheterodonta</taxon>
        <taxon>Imparidentia</taxon>
        <taxon>Neoheterodontei</taxon>
        <taxon>Myida</taxon>
        <taxon>Dreissenoidea</taxon>
        <taxon>Dreissenidae</taxon>
        <taxon>Dreissena</taxon>
    </lineage>
</organism>
<dbReference type="GO" id="GO:0007156">
    <property type="term" value="P:homophilic cell adhesion via plasma membrane adhesion molecules"/>
    <property type="evidence" value="ECO:0007669"/>
    <property type="project" value="InterPro"/>
</dbReference>
<dbReference type="InterPro" id="IPR002126">
    <property type="entry name" value="Cadherin-like_dom"/>
</dbReference>
<reference evidence="10" key="2">
    <citation type="submission" date="2020-11" db="EMBL/GenBank/DDBJ databases">
        <authorList>
            <person name="McCartney M.A."/>
            <person name="Auch B."/>
            <person name="Kono T."/>
            <person name="Mallez S."/>
            <person name="Becker A."/>
            <person name="Gohl D.M."/>
            <person name="Silverstein K.A.T."/>
            <person name="Koren S."/>
            <person name="Bechman K.B."/>
            <person name="Herman A."/>
            <person name="Abrahante J.E."/>
            <person name="Garbe J."/>
        </authorList>
    </citation>
    <scope>NUCLEOTIDE SEQUENCE</scope>
    <source>
        <strain evidence="10">Duluth1</strain>
        <tissue evidence="10">Whole animal</tissue>
    </source>
</reference>
<comment type="caution">
    <text evidence="10">The sequence shown here is derived from an EMBL/GenBank/DDBJ whole genome shotgun (WGS) entry which is preliminary data.</text>
</comment>
<protein>
    <recommendedName>
        <fullName evidence="9">Cadherin domain-containing protein</fullName>
    </recommendedName>
</protein>
<keyword evidence="11" id="KW-1185">Reference proteome</keyword>
<dbReference type="OrthoDB" id="6087249at2759"/>
<keyword evidence="5" id="KW-0106">Calcium</keyword>
<keyword evidence="7" id="KW-0472">Membrane</keyword>
<dbReference type="SUPFAM" id="SSF49313">
    <property type="entry name" value="Cadherin-like"/>
    <property type="match status" value="3"/>
</dbReference>
<gene>
    <name evidence="10" type="ORF">DPMN_166070</name>
</gene>
<evidence type="ECO:0000313" key="10">
    <source>
        <dbReference type="EMBL" id="KAH3787943.1"/>
    </source>
</evidence>
<dbReference type="Proteomes" id="UP000828390">
    <property type="component" value="Unassembled WGS sequence"/>
</dbReference>
<keyword evidence="2 7" id="KW-0812">Transmembrane</keyword>
<reference evidence="10" key="1">
    <citation type="journal article" date="2019" name="bioRxiv">
        <title>The Genome of the Zebra Mussel, Dreissena polymorpha: A Resource for Invasive Species Research.</title>
        <authorList>
            <person name="McCartney M.A."/>
            <person name="Auch B."/>
            <person name="Kono T."/>
            <person name="Mallez S."/>
            <person name="Zhang Y."/>
            <person name="Obille A."/>
            <person name="Becker A."/>
            <person name="Abrahante J.E."/>
            <person name="Garbe J."/>
            <person name="Badalamenti J.P."/>
            <person name="Herman A."/>
            <person name="Mangelson H."/>
            <person name="Liachko I."/>
            <person name="Sullivan S."/>
            <person name="Sone E.D."/>
            <person name="Koren S."/>
            <person name="Silverstein K.A.T."/>
            <person name="Beckman K.B."/>
            <person name="Gohl D.M."/>
        </authorList>
    </citation>
    <scope>NUCLEOTIDE SEQUENCE</scope>
    <source>
        <strain evidence="10">Duluth1</strain>
        <tissue evidence="10">Whole animal</tissue>
    </source>
</reference>
<evidence type="ECO:0000313" key="11">
    <source>
        <dbReference type="Proteomes" id="UP000828390"/>
    </source>
</evidence>
<feature type="domain" description="Cadherin" evidence="9">
    <location>
        <begin position="435"/>
        <end position="525"/>
    </location>
</feature>
<dbReference type="InterPro" id="IPR050174">
    <property type="entry name" value="Protocadherin/Cadherin-CA"/>
</dbReference>
<dbReference type="PROSITE" id="PS50268">
    <property type="entry name" value="CADHERIN_2"/>
    <property type="match status" value="3"/>
</dbReference>
<evidence type="ECO:0000256" key="4">
    <source>
        <dbReference type="ARBA" id="ARBA00023180"/>
    </source>
</evidence>
<keyword evidence="8" id="KW-0732">Signal</keyword>
<keyword evidence="4" id="KW-0325">Glycoprotein</keyword>
<evidence type="ECO:0000256" key="1">
    <source>
        <dbReference type="ARBA" id="ARBA00004167"/>
    </source>
</evidence>
<feature type="domain" description="Cadherin" evidence="9">
    <location>
        <begin position="519"/>
        <end position="624"/>
    </location>
</feature>
<dbReference type="EMBL" id="JAIWYP010000008">
    <property type="protein sequence ID" value="KAH3787943.1"/>
    <property type="molecule type" value="Genomic_DNA"/>
</dbReference>
<name>A0A9D4EY11_DREPO</name>
<dbReference type="Gene3D" id="2.60.40.60">
    <property type="entry name" value="Cadherins"/>
    <property type="match status" value="4"/>
</dbReference>
<dbReference type="PANTHER" id="PTHR24028:SF328">
    <property type="entry name" value="CADHERIN-3"/>
    <property type="match status" value="1"/>
</dbReference>
<evidence type="ECO:0000256" key="8">
    <source>
        <dbReference type="SAM" id="SignalP"/>
    </source>
</evidence>
<evidence type="ECO:0000256" key="6">
    <source>
        <dbReference type="SAM" id="MobiDB-lite"/>
    </source>
</evidence>
<dbReference type="PRINTS" id="PR00205">
    <property type="entry name" value="CADHERIN"/>
</dbReference>
<dbReference type="PANTHER" id="PTHR24028">
    <property type="entry name" value="CADHERIN-87A"/>
    <property type="match status" value="1"/>
</dbReference>
<feature type="transmembrane region" description="Helical" evidence="7">
    <location>
        <begin position="860"/>
        <end position="881"/>
    </location>
</feature>
<evidence type="ECO:0000256" key="5">
    <source>
        <dbReference type="PROSITE-ProRule" id="PRU00043"/>
    </source>
</evidence>
<dbReference type="CDD" id="cd11304">
    <property type="entry name" value="Cadherin_repeat"/>
    <property type="match status" value="1"/>
</dbReference>
<dbReference type="AlphaFoldDB" id="A0A9D4EY11"/>
<keyword evidence="3 7" id="KW-1133">Transmembrane helix</keyword>
<dbReference type="InterPro" id="IPR015919">
    <property type="entry name" value="Cadherin-like_sf"/>
</dbReference>
<evidence type="ECO:0000256" key="3">
    <source>
        <dbReference type="ARBA" id="ARBA00022989"/>
    </source>
</evidence>
<comment type="subcellular location">
    <subcellularLocation>
        <location evidence="1">Membrane</location>
        <topology evidence="1">Single-pass membrane protein</topology>
    </subcellularLocation>
</comment>
<proteinExistence type="predicted"/>
<feature type="chain" id="PRO_5038495273" description="Cadherin domain-containing protein" evidence="8">
    <location>
        <begin position="23"/>
        <end position="1008"/>
    </location>
</feature>
<dbReference type="GO" id="GO:0005509">
    <property type="term" value="F:calcium ion binding"/>
    <property type="evidence" value="ECO:0007669"/>
    <property type="project" value="UniProtKB-UniRule"/>
</dbReference>